<dbReference type="Gene3D" id="3.40.50.720">
    <property type="entry name" value="NAD(P)-binding Rossmann-like Domain"/>
    <property type="match status" value="1"/>
</dbReference>
<organism evidence="2 3">
    <name type="scientific">Musa acuminata subsp. malaccensis</name>
    <name type="common">Wild banana</name>
    <name type="synonym">Musa malaccensis</name>
    <dbReference type="NCBI Taxonomy" id="214687"/>
    <lineage>
        <taxon>Eukaryota</taxon>
        <taxon>Viridiplantae</taxon>
        <taxon>Streptophyta</taxon>
        <taxon>Embryophyta</taxon>
        <taxon>Tracheophyta</taxon>
        <taxon>Spermatophyta</taxon>
        <taxon>Magnoliopsida</taxon>
        <taxon>Liliopsida</taxon>
        <taxon>Zingiberales</taxon>
        <taxon>Musaceae</taxon>
        <taxon>Musa</taxon>
    </lineage>
</organism>
<evidence type="ECO:0000313" key="3">
    <source>
        <dbReference type="Proteomes" id="UP000012960"/>
    </source>
</evidence>
<evidence type="ECO:0000256" key="1">
    <source>
        <dbReference type="ARBA" id="ARBA00006484"/>
    </source>
</evidence>
<dbReference type="InParanoid" id="A0A804HSX3"/>
<reference evidence="2" key="1">
    <citation type="submission" date="2021-05" db="UniProtKB">
        <authorList>
            <consortium name="EnsemblPlants"/>
        </authorList>
    </citation>
    <scope>IDENTIFICATION</scope>
    <source>
        <strain evidence="2">subsp. malaccensis</strain>
    </source>
</reference>
<proteinExistence type="inferred from homology"/>
<keyword evidence="3" id="KW-1185">Reference proteome</keyword>
<dbReference type="PANTHER" id="PTHR43943:SF2">
    <property type="entry name" value="DEHYDROGENASE_REDUCTASE 4"/>
    <property type="match status" value="1"/>
</dbReference>
<dbReference type="InterPro" id="IPR002347">
    <property type="entry name" value="SDR_fam"/>
</dbReference>
<sequence>MEAKIKSNWTKEEGGVCQVNAWFCIIRNMPYLRILTSCLLQAAASYLKTGSSVILISSIAGYLPQSSMAMYGVTKTALLELTKALISFLLFRSMLNCLAPGFVPTHFADFITKMMPSEKPERRRLCLRGPGLRKTWLLPQPFWHLMIHPTFLEKHLWLPEGCLPGYNPFPDFTL</sequence>
<evidence type="ECO:0000313" key="2">
    <source>
        <dbReference type="EnsemblPlants" id="Ma01_p11480.1"/>
    </source>
</evidence>
<dbReference type="PANTHER" id="PTHR43943">
    <property type="entry name" value="DEHYDROGENASE/REDUCTASE (SDR FAMILY) MEMBER 4"/>
    <property type="match status" value="1"/>
</dbReference>
<dbReference type="InterPro" id="IPR036291">
    <property type="entry name" value="NAD(P)-bd_dom_sf"/>
</dbReference>
<name>A0A804HSX3_MUSAM</name>
<dbReference type="SUPFAM" id="SSF51735">
    <property type="entry name" value="NAD(P)-binding Rossmann-fold domains"/>
    <property type="match status" value="1"/>
</dbReference>
<dbReference type="Gramene" id="Ma01_t11480.1">
    <property type="protein sequence ID" value="Ma01_p11480.1"/>
    <property type="gene ID" value="Ma01_g11480"/>
</dbReference>
<dbReference type="EnsemblPlants" id="Ma01_t11480.1">
    <property type="protein sequence ID" value="Ma01_p11480.1"/>
    <property type="gene ID" value="Ma01_g11480"/>
</dbReference>
<accession>A0A804HSX3</accession>
<dbReference type="Pfam" id="PF13561">
    <property type="entry name" value="adh_short_C2"/>
    <property type="match status" value="1"/>
</dbReference>
<dbReference type="Proteomes" id="UP000012960">
    <property type="component" value="Unplaced"/>
</dbReference>
<comment type="similarity">
    <text evidence="1">Belongs to the short-chain dehydrogenases/reductases (SDR) family.</text>
</comment>
<dbReference type="PRINTS" id="PR00081">
    <property type="entry name" value="GDHRDH"/>
</dbReference>
<dbReference type="AlphaFoldDB" id="A0A804HSX3"/>
<protein>
    <submittedName>
        <fullName evidence="2">Uncharacterized protein</fullName>
    </submittedName>
</protein>